<dbReference type="Proteomes" id="UP000001745">
    <property type="component" value="Unassembled WGS sequence"/>
</dbReference>
<dbReference type="Pfam" id="PF20209">
    <property type="entry name" value="DUF6570"/>
    <property type="match status" value="1"/>
</dbReference>
<keyword evidence="5" id="KW-1185">Reference proteome</keyword>
<dbReference type="InterPro" id="IPR027417">
    <property type="entry name" value="P-loop_NTPase"/>
</dbReference>
<protein>
    <submittedName>
        <fullName evidence="4">Uncharacterized protein</fullName>
    </submittedName>
</protein>
<feature type="compositionally biased region" description="Basic and acidic residues" evidence="1">
    <location>
        <begin position="66"/>
        <end position="76"/>
    </location>
</feature>
<dbReference type="Gene3D" id="3.40.50.300">
    <property type="entry name" value="P-loop containing nucleotide triphosphate hydrolases"/>
    <property type="match status" value="1"/>
</dbReference>
<dbReference type="PANTHER" id="PTHR47642:SF6">
    <property type="entry name" value="ATP-DEPENDENT DNA HELICASE"/>
    <property type="match status" value="1"/>
</dbReference>
<dbReference type="VEuPathDB" id="FungiDB:TSTA_000300"/>
<organism evidence="4 5">
    <name type="scientific">Talaromyces stipitatus (strain ATCC 10500 / CBS 375.48 / QM 6759 / NRRL 1006)</name>
    <name type="common">Penicillium stipitatum</name>
    <dbReference type="NCBI Taxonomy" id="441959"/>
    <lineage>
        <taxon>Eukaryota</taxon>
        <taxon>Fungi</taxon>
        <taxon>Dikarya</taxon>
        <taxon>Ascomycota</taxon>
        <taxon>Pezizomycotina</taxon>
        <taxon>Eurotiomycetes</taxon>
        <taxon>Eurotiomycetidae</taxon>
        <taxon>Eurotiales</taxon>
        <taxon>Trichocomaceae</taxon>
        <taxon>Talaromyces</taxon>
        <taxon>Talaromyces sect. Talaromyces</taxon>
    </lineage>
</organism>
<dbReference type="GeneID" id="8107458"/>
<feature type="region of interest" description="Disordered" evidence="1">
    <location>
        <begin position="235"/>
        <end position="263"/>
    </location>
</feature>
<feature type="domain" description="Helitron helicase-like" evidence="2">
    <location>
        <begin position="575"/>
        <end position="769"/>
    </location>
</feature>
<dbReference type="OMA" id="MLHHPFK"/>
<proteinExistence type="predicted"/>
<feature type="compositionally biased region" description="Polar residues" evidence="1">
    <location>
        <begin position="246"/>
        <end position="258"/>
    </location>
</feature>
<dbReference type="AlphaFoldDB" id="B8MSF7"/>
<dbReference type="RefSeq" id="XP_002487606.1">
    <property type="nucleotide sequence ID" value="XM_002487561.1"/>
</dbReference>
<dbReference type="InterPro" id="IPR046700">
    <property type="entry name" value="DUF6570"/>
</dbReference>
<dbReference type="Pfam" id="PF14214">
    <property type="entry name" value="Helitron_like_N"/>
    <property type="match status" value="1"/>
</dbReference>
<dbReference type="eggNOG" id="ENOG502S3BW">
    <property type="taxonomic scope" value="Eukaryota"/>
</dbReference>
<feature type="region of interest" description="Disordered" evidence="1">
    <location>
        <begin position="54"/>
        <end position="123"/>
    </location>
</feature>
<dbReference type="HOGENOM" id="CLU_001613_8_1_1"/>
<gene>
    <name evidence="4" type="ORF">TSTA_000300</name>
</gene>
<evidence type="ECO:0000313" key="5">
    <source>
        <dbReference type="Proteomes" id="UP000001745"/>
    </source>
</evidence>
<reference evidence="5" key="1">
    <citation type="journal article" date="2015" name="Genome Announc.">
        <title>Genome sequence of the AIDS-associated pathogen Penicillium marneffei (ATCC18224) and its near taxonomic relative Talaromyces stipitatus (ATCC10500).</title>
        <authorList>
            <person name="Nierman W.C."/>
            <person name="Fedorova-Abrams N.D."/>
            <person name="Andrianopoulos A."/>
        </authorList>
    </citation>
    <scope>NUCLEOTIDE SEQUENCE [LARGE SCALE GENOMIC DNA]</scope>
    <source>
        <strain evidence="5">ATCC 10500 / CBS 375.48 / QM 6759 / NRRL 1006</strain>
    </source>
</reference>
<dbReference type="PhylomeDB" id="B8MSF7"/>
<evidence type="ECO:0000259" key="2">
    <source>
        <dbReference type="Pfam" id="PF14214"/>
    </source>
</evidence>
<evidence type="ECO:0000259" key="3">
    <source>
        <dbReference type="Pfam" id="PF20209"/>
    </source>
</evidence>
<dbReference type="InterPro" id="IPR025476">
    <property type="entry name" value="Helitron_helicase-like"/>
</dbReference>
<dbReference type="InParanoid" id="B8MSF7"/>
<dbReference type="InterPro" id="IPR051055">
    <property type="entry name" value="PIF1_helicase"/>
</dbReference>
<accession>B8MSF7</accession>
<dbReference type="EMBL" id="EQ962660">
    <property type="protein sequence ID" value="EED11952.1"/>
    <property type="molecule type" value="Genomic_DNA"/>
</dbReference>
<feature type="compositionally biased region" description="Polar residues" evidence="1">
    <location>
        <begin position="87"/>
        <end position="114"/>
    </location>
</feature>
<sequence>MEGERRCIQCHGLQPLDQFIPKRKSECREYSAIGYRAKRLRNHTEERIQFHYRGIHSSDNTQHAQARQEHARISREHRSKRRHGEETSLTPSITQIMNAQVHQTPAQSIASQRYPTSSHSSTPTPRPLIICYFRCFQCEALRSNNDWFDDNEDICFYCADNTSFEEQNKYCIYGSHRVPRPAFCDVAGVESDTCHFCFSRDSTSIPSRHHTPIQLCPAVRRGPISQLDLSPHVDTVSNPHPLLEQQPRQGSQNTSSNEAPFVEDPPLDMSYENILSKPALHLDNWELVENFYNTLYSFAQEECGRCQEKWFKMKLRDGVWDRCRCVDRDQMIFLYSPGNNMDPSDVPTFLPELTQTEEMLIARVHVHMQIRQIRGQQYRYQGHIVNFLRDTQRVCNRLPLLPQNPNMVLLRPQNAETHERLNRQFRRDFRVKRGYIYAWLSYLIADHPGYRDIQINHANLTQLPEDGSVIDQILTEDVANESVDDDTDILAEADNPETVAVPDMTVSESEVQQLRQQLVTAQNPLHLTLPDPRSTPISEYKTTLPLLSLALPTLFPQGKADYSIPRERTVEFQQYAQHLMKYKDGRFARHPRFRFIMFNTMMRQRANAQAGFMVKRRSNLPNCTVDQLRAAFEEDSEESNSIVNSITRMSNTIQGTRSYWASRRSDLIAYNQNLGASHLFFTTTPADYQWDDLQRQFPNYKQWKNGDAIERRVIARENVVNNPHICAYWFWLRLKTFFKEILERSFNLKDYYTRYEWQKRGSTHSHILLWVKEAPNSEIEGLVSAQRAQYLDFWSRRVSAMNPHLRQQDEVIEEISTIQMPLERRVIDYIAKYATKAEKKTTSYRDLIKQVLPNVNSRNPMISMATKMINKLIGERDWSAQEICHMLLGLDLTEGSRTVINVNLYPENERQTLYIQDGQEQGSDDINFLTFLKQVDFRNAKNMRQLQDDNPDRVLKYFPQYKPGQQPEDYARVKLMLHHPFKNISDLLIDPDMCEVFKSYTEAYEYCCQNHMDDHKPDYYEEAPRPEADPFDPLQSQSDGTQDSWLDLALQLPGNNNIEQIEDPDRLGHRDLDRAYDWLPHIETMDGYRTDQLLVNLDGKAGTGKSYIINLLSTTLEAAARTRGAPPPIIRAAPTGVAAFNISGYTLHSLF</sequence>
<name>B8MSF7_TALSN</name>
<feature type="domain" description="DUF6570" evidence="3">
    <location>
        <begin position="331"/>
        <end position="460"/>
    </location>
</feature>
<evidence type="ECO:0000313" key="4">
    <source>
        <dbReference type="EMBL" id="EED11952.1"/>
    </source>
</evidence>
<evidence type="ECO:0000256" key="1">
    <source>
        <dbReference type="SAM" id="MobiDB-lite"/>
    </source>
</evidence>
<dbReference type="STRING" id="441959.B8MSF7"/>
<dbReference type="PANTHER" id="PTHR47642">
    <property type="entry name" value="ATP-DEPENDENT DNA HELICASE"/>
    <property type="match status" value="1"/>
</dbReference>
<dbReference type="OrthoDB" id="4369803at2759"/>